<keyword evidence="2" id="KW-1185">Reference proteome</keyword>
<dbReference type="InterPro" id="IPR009693">
    <property type="entry name" value="Glucitol_operon_activator"/>
</dbReference>
<dbReference type="EMBL" id="FQXR01000014">
    <property type="protein sequence ID" value="SHI13979.1"/>
    <property type="molecule type" value="Genomic_DNA"/>
</dbReference>
<gene>
    <name evidence="1" type="ORF">SAMN02745180_02346</name>
</gene>
<name>A0A1M5YQ22_9FIRM</name>
<dbReference type="STRING" id="1123281.SAMN02745180_02346"/>
<proteinExistence type="predicted"/>
<dbReference type="Pfam" id="PF06923">
    <property type="entry name" value="GutM"/>
    <property type="match status" value="1"/>
</dbReference>
<evidence type="ECO:0000313" key="1">
    <source>
        <dbReference type="EMBL" id="SHI13979.1"/>
    </source>
</evidence>
<reference evidence="1 2" key="1">
    <citation type="submission" date="2016-11" db="EMBL/GenBank/DDBJ databases">
        <authorList>
            <person name="Jaros S."/>
            <person name="Januszkiewicz K."/>
            <person name="Wedrychowicz H."/>
        </authorList>
    </citation>
    <scope>NUCLEOTIDE SEQUENCE [LARGE SCALE GENOMIC DNA]</scope>
    <source>
        <strain evidence="1 2">DSM 13106</strain>
    </source>
</reference>
<dbReference type="AlphaFoldDB" id="A0A1M5YQ22"/>
<organism evidence="1 2">
    <name type="scientific">Sporanaerobacter acetigenes DSM 13106</name>
    <dbReference type="NCBI Taxonomy" id="1123281"/>
    <lineage>
        <taxon>Bacteria</taxon>
        <taxon>Bacillati</taxon>
        <taxon>Bacillota</taxon>
        <taxon>Tissierellia</taxon>
        <taxon>Tissierellales</taxon>
        <taxon>Sporanaerobacteraceae</taxon>
        <taxon>Sporanaerobacter</taxon>
    </lineage>
</organism>
<protein>
    <submittedName>
        <fullName evidence="1">Glucitol operon activator protein (GutM)</fullName>
    </submittedName>
</protein>
<sequence length="104" mass="11923">MLQGILAYFQIKHFRKVVNEMKKQGKVLIGQQKGKLSAGSIVVLAIDKHNKVINAQEMRGITVFDKFRVKDEFINKSIDELKRELPNMKNKKSSLALKKAIEQL</sequence>
<evidence type="ECO:0000313" key="2">
    <source>
        <dbReference type="Proteomes" id="UP000184389"/>
    </source>
</evidence>
<dbReference type="Proteomes" id="UP000184389">
    <property type="component" value="Unassembled WGS sequence"/>
</dbReference>
<accession>A0A1M5YQ22</accession>